<dbReference type="GO" id="GO:0036503">
    <property type="term" value="P:ERAD pathway"/>
    <property type="evidence" value="ECO:0007669"/>
    <property type="project" value="TreeGrafter"/>
</dbReference>
<dbReference type="GO" id="GO:0051787">
    <property type="term" value="F:misfolded protein binding"/>
    <property type="evidence" value="ECO:0007669"/>
    <property type="project" value="TreeGrafter"/>
</dbReference>
<accession>A0A916NH52</accession>
<reference evidence="4" key="1">
    <citation type="submission" date="2021-04" db="EMBL/GenBank/DDBJ databases">
        <authorList>
            <person name="Rodrigo-Torres L."/>
            <person name="Arahal R. D."/>
            <person name="Lucena T."/>
        </authorList>
    </citation>
    <scope>NUCLEOTIDE SEQUENCE</scope>
    <source>
        <strain evidence="4">AS29M-1</strain>
    </source>
</reference>
<evidence type="ECO:0000313" key="4">
    <source>
        <dbReference type="EMBL" id="CAG5082167.1"/>
    </source>
</evidence>
<dbReference type="InterPro" id="IPR001623">
    <property type="entry name" value="DnaJ_domain"/>
</dbReference>
<feature type="domain" description="J" evidence="3">
    <location>
        <begin position="4"/>
        <end position="81"/>
    </location>
</feature>
<dbReference type="InterPro" id="IPR051948">
    <property type="entry name" value="Hsp70_co-chaperone_J-domain"/>
</dbReference>
<dbReference type="GO" id="GO:0051087">
    <property type="term" value="F:protein-folding chaperone binding"/>
    <property type="evidence" value="ECO:0007669"/>
    <property type="project" value="TreeGrafter"/>
</dbReference>
<evidence type="ECO:0000256" key="1">
    <source>
        <dbReference type="ARBA" id="ARBA00023186"/>
    </source>
</evidence>
<keyword evidence="5" id="KW-1185">Reference proteome</keyword>
<feature type="transmembrane region" description="Helical" evidence="2">
    <location>
        <begin position="267"/>
        <end position="293"/>
    </location>
</feature>
<feature type="transmembrane region" description="Helical" evidence="2">
    <location>
        <begin position="243"/>
        <end position="261"/>
    </location>
</feature>
<dbReference type="SUPFAM" id="SSF46565">
    <property type="entry name" value="Chaperone J-domain"/>
    <property type="match status" value="1"/>
</dbReference>
<dbReference type="CDD" id="cd06257">
    <property type="entry name" value="DnaJ"/>
    <property type="match status" value="1"/>
</dbReference>
<dbReference type="InterPro" id="IPR036869">
    <property type="entry name" value="J_dom_sf"/>
</dbReference>
<dbReference type="RefSeq" id="WP_258542018.1">
    <property type="nucleotide sequence ID" value="NZ_OU015584.1"/>
</dbReference>
<proteinExistence type="predicted"/>
<dbReference type="PANTHER" id="PTHR44360">
    <property type="entry name" value="DNAJ HOMOLOG SUBFAMILY B MEMBER 9"/>
    <property type="match status" value="1"/>
</dbReference>
<dbReference type="PRINTS" id="PR00625">
    <property type="entry name" value="JDOMAIN"/>
</dbReference>
<keyword evidence="1" id="KW-0143">Chaperone</keyword>
<evidence type="ECO:0000313" key="5">
    <source>
        <dbReference type="Proteomes" id="UP000683507"/>
    </source>
</evidence>
<dbReference type="AlphaFoldDB" id="A0A916NH52"/>
<feature type="transmembrane region" description="Helical" evidence="2">
    <location>
        <begin position="122"/>
        <end position="145"/>
    </location>
</feature>
<keyword evidence="2" id="KW-1133">Transmembrane helix</keyword>
<evidence type="ECO:0000259" key="3">
    <source>
        <dbReference type="PROSITE" id="PS50076"/>
    </source>
</evidence>
<dbReference type="PANTHER" id="PTHR44360:SF1">
    <property type="entry name" value="DNAJ HOMOLOG SUBFAMILY B MEMBER 9"/>
    <property type="match status" value="1"/>
</dbReference>
<protein>
    <submittedName>
        <fullName evidence="4">Chaperone protein DnaJ</fullName>
    </submittedName>
</protein>
<dbReference type="PROSITE" id="PS50076">
    <property type="entry name" value="DNAJ_2"/>
    <property type="match status" value="1"/>
</dbReference>
<dbReference type="Proteomes" id="UP000683507">
    <property type="component" value="Chromosome"/>
</dbReference>
<dbReference type="KEGG" id="ptan:CRYO30217_01825"/>
<dbReference type="Pfam" id="PF00226">
    <property type="entry name" value="DnaJ"/>
    <property type="match status" value="1"/>
</dbReference>
<keyword evidence="2" id="KW-0812">Transmembrane</keyword>
<gene>
    <name evidence="4" type="primary">dnaJ_4</name>
    <name evidence="4" type="ORF">CRYO30217_01825</name>
</gene>
<evidence type="ECO:0000256" key="2">
    <source>
        <dbReference type="SAM" id="Phobius"/>
    </source>
</evidence>
<name>A0A916NH52_9FLAO</name>
<keyword evidence="2" id="KW-0472">Membrane</keyword>
<dbReference type="Gene3D" id="1.10.287.110">
    <property type="entry name" value="DnaJ domain"/>
    <property type="match status" value="1"/>
</dbReference>
<organism evidence="4 5">
    <name type="scientific">Parvicella tangerina</name>
    <dbReference type="NCBI Taxonomy" id="2829795"/>
    <lineage>
        <taxon>Bacteria</taxon>
        <taxon>Pseudomonadati</taxon>
        <taxon>Bacteroidota</taxon>
        <taxon>Flavobacteriia</taxon>
        <taxon>Flavobacteriales</taxon>
        <taxon>Parvicellaceae</taxon>
        <taxon>Parvicella</taxon>
    </lineage>
</organism>
<dbReference type="SMART" id="SM00271">
    <property type="entry name" value="DnaJ"/>
    <property type="match status" value="1"/>
</dbReference>
<sequence length="297" mass="35021">MKREYAKILGVGQNATETEIKKAFRKLALKYHPDKNPSADANKMFVRICEAYEGLLEGDQVQEEPPFKGGHDSRRKYHKDLTPEELEKRMQWAREYAERKAFEEEHIHQISLSQMQRSHMRYLVPFTLLICTIFLSLISLDYLVLAPKKISGVLMNYSQSGLRIDYLIYDVEASQQHRIDHPDISNHDVFIELHARMNEDDWHAVGENTAIEVLQTPLFNDYLGFRAVDGDQRIVYHRGRMHFLFWLYFVIFLAPFIVRFFRGANSFYIVFVYLTTYLGLLTSIIYILQFVFYKLEG</sequence>
<dbReference type="EMBL" id="OU015584">
    <property type="protein sequence ID" value="CAG5082167.1"/>
    <property type="molecule type" value="Genomic_DNA"/>
</dbReference>